<evidence type="ECO:0000313" key="2">
    <source>
        <dbReference type="EMBL" id="CAI6363844.1"/>
    </source>
</evidence>
<keyword evidence="3" id="KW-1185">Reference proteome</keyword>
<feature type="region of interest" description="Disordered" evidence="1">
    <location>
        <begin position="1"/>
        <end position="22"/>
    </location>
</feature>
<name>A0AAV0X5U8_9HEMI</name>
<dbReference type="Proteomes" id="UP001160148">
    <property type="component" value="Unassembled WGS sequence"/>
</dbReference>
<evidence type="ECO:0000313" key="3">
    <source>
        <dbReference type="Proteomes" id="UP001160148"/>
    </source>
</evidence>
<dbReference type="AlphaFoldDB" id="A0AAV0X5U8"/>
<feature type="compositionally biased region" description="Basic and acidic residues" evidence="1">
    <location>
        <begin position="1"/>
        <end position="11"/>
    </location>
</feature>
<evidence type="ECO:0000256" key="1">
    <source>
        <dbReference type="SAM" id="MobiDB-lite"/>
    </source>
</evidence>
<comment type="caution">
    <text evidence="2">The sequence shown here is derived from an EMBL/GenBank/DDBJ whole genome shotgun (WGS) entry which is preliminary data.</text>
</comment>
<gene>
    <name evidence="2" type="ORF">MEUPH1_LOCUS18735</name>
</gene>
<organism evidence="2 3">
    <name type="scientific">Macrosiphum euphorbiae</name>
    <name type="common">potato aphid</name>
    <dbReference type="NCBI Taxonomy" id="13131"/>
    <lineage>
        <taxon>Eukaryota</taxon>
        <taxon>Metazoa</taxon>
        <taxon>Ecdysozoa</taxon>
        <taxon>Arthropoda</taxon>
        <taxon>Hexapoda</taxon>
        <taxon>Insecta</taxon>
        <taxon>Pterygota</taxon>
        <taxon>Neoptera</taxon>
        <taxon>Paraneoptera</taxon>
        <taxon>Hemiptera</taxon>
        <taxon>Sternorrhyncha</taxon>
        <taxon>Aphidomorpha</taxon>
        <taxon>Aphidoidea</taxon>
        <taxon>Aphididae</taxon>
        <taxon>Macrosiphini</taxon>
        <taxon>Macrosiphum</taxon>
    </lineage>
</organism>
<sequence length="80" mass="9604">MVDNEGEKHEDNDENQYEEPENMVKDFKTDICYLEELHKFSLPVSNIELLDLTLRAKEYVERHALQNKKQKSITDFFQKI</sequence>
<accession>A0AAV0X5U8</accession>
<reference evidence="2 3" key="1">
    <citation type="submission" date="2023-01" db="EMBL/GenBank/DDBJ databases">
        <authorList>
            <person name="Whitehead M."/>
        </authorList>
    </citation>
    <scope>NUCLEOTIDE SEQUENCE [LARGE SCALE GENOMIC DNA]</scope>
</reference>
<proteinExistence type="predicted"/>
<protein>
    <submittedName>
        <fullName evidence="2">Uncharacterized protein</fullName>
    </submittedName>
</protein>
<feature type="compositionally biased region" description="Acidic residues" evidence="1">
    <location>
        <begin position="12"/>
        <end position="21"/>
    </location>
</feature>
<dbReference type="EMBL" id="CARXXK010000003">
    <property type="protein sequence ID" value="CAI6363844.1"/>
    <property type="molecule type" value="Genomic_DNA"/>
</dbReference>